<gene>
    <name evidence="6" type="ORF">UF66_2094</name>
</gene>
<organism evidence="6 7">
    <name type="scientific">Staphylococcus cohnii subsp. cohnii</name>
    <dbReference type="NCBI Taxonomy" id="74704"/>
    <lineage>
        <taxon>Bacteria</taxon>
        <taxon>Bacillati</taxon>
        <taxon>Bacillota</taxon>
        <taxon>Bacilli</taxon>
        <taxon>Bacillales</taxon>
        <taxon>Staphylococcaceae</taxon>
        <taxon>Staphylococcus</taxon>
        <taxon>Staphylococcus cohnii species complex</taxon>
    </lineage>
</organism>
<dbReference type="GO" id="GO:0006302">
    <property type="term" value="P:double-strand break repair"/>
    <property type="evidence" value="ECO:0007669"/>
    <property type="project" value="TreeGrafter"/>
</dbReference>
<comment type="caution">
    <text evidence="6">The sequence shown here is derived from an EMBL/GenBank/DDBJ whole genome shotgun (WGS) entry which is preliminary data.</text>
</comment>
<protein>
    <submittedName>
        <fullName evidence="6">ComF operon protein A, DNA transporter ATPase</fullName>
    </submittedName>
</protein>
<dbReference type="GO" id="GO:0043138">
    <property type="term" value="F:3'-5' DNA helicase activity"/>
    <property type="evidence" value="ECO:0007669"/>
    <property type="project" value="TreeGrafter"/>
</dbReference>
<keyword evidence="2" id="KW-0067">ATP-binding</keyword>
<dbReference type="GO" id="GO:0006310">
    <property type="term" value="P:DNA recombination"/>
    <property type="evidence" value="ECO:0007669"/>
    <property type="project" value="TreeGrafter"/>
</dbReference>
<dbReference type="SMART" id="SM00490">
    <property type="entry name" value="HELICc"/>
    <property type="match status" value="1"/>
</dbReference>
<dbReference type="GO" id="GO:0003677">
    <property type="term" value="F:DNA binding"/>
    <property type="evidence" value="ECO:0007669"/>
    <property type="project" value="UniProtKB-KW"/>
</dbReference>
<dbReference type="InterPro" id="IPR027417">
    <property type="entry name" value="P-loop_NTPase"/>
</dbReference>
<keyword evidence="1" id="KW-0547">Nucleotide-binding</keyword>
<proteinExistence type="predicted"/>
<dbReference type="PANTHER" id="PTHR30580">
    <property type="entry name" value="PRIMOSOMAL PROTEIN N"/>
    <property type="match status" value="1"/>
</dbReference>
<dbReference type="SUPFAM" id="SSF52540">
    <property type="entry name" value="P-loop containing nucleoside triphosphate hydrolases"/>
    <property type="match status" value="1"/>
</dbReference>
<dbReference type="InterPro" id="IPR014001">
    <property type="entry name" value="Helicase_ATP-bd"/>
</dbReference>
<keyword evidence="3" id="KW-0238">DNA-binding</keyword>
<feature type="domain" description="Helicase C-terminal" evidence="5">
    <location>
        <begin position="275"/>
        <end position="422"/>
    </location>
</feature>
<dbReference type="Proteomes" id="UP000034455">
    <property type="component" value="Unassembled WGS sequence"/>
</dbReference>
<feature type="domain" description="Helicase ATP-binding" evidence="4">
    <location>
        <begin position="102"/>
        <end position="253"/>
    </location>
</feature>
<dbReference type="InterPro" id="IPR006935">
    <property type="entry name" value="Helicase/UvrB_N"/>
</dbReference>
<sequence>MINDKTLLTDERIRQTTKGVKLENGYWTCSQCHSRRPTHFYKYQSMVLNKSIVYCRNCINMGRMDNITEVYIIESHNVVTPCHYQLSFKLSEQQQFASDKIVSAIASLHSLLLHAVTGAGKTEMIFEGIKFARNQGYNVAIVSPRVDVVLEVSMRIKAAFCEEEIDVLHQSSQQQFNGHFIIATVHQLYRFKQHFDVIIVDEVDAFPLPTEPTLIKALQHASKLKHCHILMTATPTKSLIRQISNIEIIQLPARFHRHPLPVPQFKFLRINPQKKQYQLLRFLQHQVRQQRYTLVFFNDITLMKQLYQLYKDDLPSLIYVYSNDVFRFDKVKRLRDGEHAIVFTTTILERGFTMAKLDVVIINSHQFETSAIIQISGRVGRKAKAPTGSVFCMHEGITLSMLQAQYQIKKMNKLAKKRGWID</sequence>
<dbReference type="PROSITE" id="PS51194">
    <property type="entry name" value="HELICASE_CTER"/>
    <property type="match status" value="1"/>
</dbReference>
<dbReference type="AlphaFoldDB" id="A0A0M2NYV2"/>
<evidence type="ECO:0000256" key="2">
    <source>
        <dbReference type="ARBA" id="ARBA00022840"/>
    </source>
</evidence>
<dbReference type="GO" id="GO:0006270">
    <property type="term" value="P:DNA replication initiation"/>
    <property type="evidence" value="ECO:0007669"/>
    <property type="project" value="TreeGrafter"/>
</dbReference>
<dbReference type="RefSeq" id="WP_019469497.1">
    <property type="nucleotide sequence ID" value="NZ_LAKJ01000004.1"/>
</dbReference>
<dbReference type="Gene3D" id="3.40.50.300">
    <property type="entry name" value="P-loop containing nucleotide triphosphate hydrolases"/>
    <property type="match status" value="2"/>
</dbReference>
<dbReference type="GO" id="GO:0005524">
    <property type="term" value="F:ATP binding"/>
    <property type="evidence" value="ECO:0007669"/>
    <property type="project" value="UniProtKB-KW"/>
</dbReference>
<evidence type="ECO:0000313" key="7">
    <source>
        <dbReference type="Proteomes" id="UP000034455"/>
    </source>
</evidence>
<dbReference type="EMBL" id="LAKJ01000004">
    <property type="protein sequence ID" value="KKI64911.1"/>
    <property type="molecule type" value="Genomic_DNA"/>
</dbReference>
<reference evidence="6 7" key="1">
    <citation type="submission" date="2015-03" db="EMBL/GenBank/DDBJ databases">
        <title>Genome Assembly of Staphylococcus cohnii subsp. cohnii strain G22B2.</title>
        <authorList>
            <person name="Nair G."/>
            <person name="Kaur G."/>
            <person name="Khatri I."/>
            <person name="Singh N.K."/>
            <person name="Sathyabama S."/>
            <person name="Maurya S.K."/>
            <person name="Subramanian S."/>
            <person name="Agrewala J.N."/>
            <person name="Mayilraj S."/>
        </authorList>
    </citation>
    <scope>NUCLEOTIDE SEQUENCE [LARGE SCALE GENOMIC DNA]</scope>
    <source>
        <strain evidence="6 7">G22B2</strain>
    </source>
</reference>
<evidence type="ECO:0000256" key="3">
    <source>
        <dbReference type="ARBA" id="ARBA00023125"/>
    </source>
</evidence>
<dbReference type="GO" id="GO:0016787">
    <property type="term" value="F:hydrolase activity"/>
    <property type="evidence" value="ECO:0007669"/>
    <property type="project" value="InterPro"/>
</dbReference>
<evidence type="ECO:0000259" key="4">
    <source>
        <dbReference type="PROSITE" id="PS51192"/>
    </source>
</evidence>
<dbReference type="Pfam" id="PF00271">
    <property type="entry name" value="Helicase_C"/>
    <property type="match status" value="1"/>
</dbReference>
<evidence type="ECO:0000256" key="1">
    <source>
        <dbReference type="ARBA" id="ARBA00022741"/>
    </source>
</evidence>
<evidence type="ECO:0000259" key="5">
    <source>
        <dbReference type="PROSITE" id="PS51194"/>
    </source>
</evidence>
<accession>A0A0M2NYV2</accession>
<dbReference type="SMART" id="SM00487">
    <property type="entry name" value="DEXDc"/>
    <property type="match status" value="1"/>
</dbReference>
<dbReference type="Pfam" id="PF04851">
    <property type="entry name" value="ResIII"/>
    <property type="match status" value="1"/>
</dbReference>
<evidence type="ECO:0000313" key="6">
    <source>
        <dbReference type="EMBL" id="KKI64911.1"/>
    </source>
</evidence>
<dbReference type="PATRIC" id="fig|74704.6.peg.2154"/>
<dbReference type="PANTHER" id="PTHR30580:SF1">
    <property type="entry name" value="COMF OPERON PROTEIN 1"/>
    <property type="match status" value="1"/>
</dbReference>
<dbReference type="PROSITE" id="PS51192">
    <property type="entry name" value="HELICASE_ATP_BIND_1"/>
    <property type="match status" value="1"/>
</dbReference>
<dbReference type="InterPro" id="IPR001650">
    <property type="entry name" value="Helicase_C-like"/>
</dbReference>
<name>A0A0M2NYV2_STACC</name>